<dbReference type="SUPFAM" id="SSF52210">
    <property type="entry name" value="Succinyl-CoA synthetase domains"/>
    <property type="match status" value="2"/>
</dbReference>
<dbReference type="InterPro" id="IPR036291">
    <property type="entry name" value="NAD(P)-bd_dom_sf"/>
</dbReference>
<reference evidence="2 3" key="1">
    <citation type="journal article" date="2016" name="Nat. Commun.">
        <title>Thousands of microbial genomes shed light on interconnected biogeochemical processes in an aquifer system.</title>
        <authorList>
            <person name="Anantharaman K."/>
            <person name="Brown C.T."/>
            <person name="Hug L.A."/>
            <person name="Sharon I."/>
            <person name="Castelle C.J."/>
            <person name="Probst A.J."/>
            <person name="Thomas B.C."/>
            <person name="Singh A."/>
            <person name="Wilkins M.J."/>
            <person name="Karaoz U."/>
            <person name="Brodie E.L."/>
            <person name="Williams K.H."/>
            <person name="Hubbard S.S."/>
            <person name="Banfield J.F."/>
        </authorList>
    </citation>
    <scope>NUCLEOTIDE SEQUENCE [LARGE SCALE GENOMIC DNA]</scope>
</reference>
<evidence type="ECO:0000313" key="3">
    <source>
        <dbReference type="Proteomes" id="UP000177876"/>
    </source>
</evidence>
<dbReference type="Gene3D" id="3.40.50.261">
    <property type="entry name" value="Succinyl-CoA synthetase domains"/>
    <property type="match status" value="2"/>
</dbReference>
<dbReference type="InterPro" id="IPR032875">
    <property type="entry name" value="Succ_CoA_lig_flav_dom"/>
</dbReference>
<dbReference type="SMART" id="SM00881">
    <property type="entry name" value="CoA_binding"/>
    <property type="match status" value="1"/>
</dbReference>
<dbReference type="Pfam" id="PF13607">
    <property type="entry name" value="Succ_CoA_lig"/>
    <property type="match status" value="1"/>
</dbReference>
<dbReference type="InterPro" id="IPR003781">
    <property type="entry name" value="CoA-bd"/>
</dbReference>
<proteinExistence type="predicted"/>
<dbReference type="Proteomes" id="UP000177876">
    <property type="component" value="Unassembled WGS sequence"/>
</dbReference>
<name>A0A1F2WSA3_9ACTN</name>
<dbReference type="PANTHER" id="PTHR42793">
    <property type="entry name" value="COA BINDING DOMAIN CONTAINING PROTEIN"/>
    <property type="match status" value="1"/>
</dbReference>
<accession>A0A1F2WSA3</accession>
<sequence length="457" mass="49447">MEQIFNARSVAIIGVSDRPGNLGKDVLQNLINWGYEGNIYGVNPRGGQVLDFPLYESVAELPEAVDLGVVIVPARAVPEVVEQCGLRGIKRLVIPTGGFEEFSEEGKGFRDAMVAAAHRHDIRFVGPNCFTVISGTNRLCLPFVPVAPDIPLGGVSMIAQSGGVGIDFLTRLKNENTGFARWVSIGNKTDLDELDYLEYYGRDPLTSVICIYLEDVACGRELLEVARKISKPILVYKANVEPMTMEMASSHTAALANDDSILDAAFKQAGMIRVHRLAQLAGYAKVFSLPPMRGNRVALVSPTGGILVLASDQCARQGFTFPQLPLSIVEDINRELRAGVINISNPVDLGDVHDADSRTYILARLMESGFIDGVIAVFAASLGSKGEVTTGGIHGTRKNILPDLGKLIHKHDVPIFLSLLAPSDVLQAARHMVDFPIFNDAENAVDAAAILRDYSLR</sequence>
<dbReference type="PANTHER" id="PTHR42793:SF1">
    <property type="entry name" value="PEPTIDYL-LYSINE N-ACETYLTRANSFERASE PATZ"/>
    <property type="match status" value="1"/>
</dbReference>
<dbReference type="Pfam" id="PF13380">
    <property type="entry name" value="CoA_binding_2"/>
    <property type="match status" value="1"/>
</dbReference>
<dbReference type="Gene3D" id="3.40.50.720">
    <property type="entry name" value="NAD(P)-binding Rossmann-like Domain"/>
    <property type="match status" value="1"/>
</dbReference>
<protein>
    <recommendedName>
        <fullName evidence="1">CoA-binding domain-containing protein</fullName>
    </recommendedName>
</protein>
<dbReference type="AlphaFoldDB" id="A0A1F2WSA3"/>
<evidence type="ECO:0000259" key="1">
    <source>
        <dbReference type="SMART" id="SM00881"/>
    </source>
</evidence>
<evidence type="ECO:0000313" key="2">
    <source>
        <dbReference type="EMBL" id="OFW59683.1"/>
    </source>
</evidence>
<feature type="domain" description="CoA-binding" evidence="1">
    <location>
        <begin position="4"/>
        <end position="99"/>
    </location>
</feature>
<dbReference type="STRING" id="1797197.A2Y75_10170"/>
<comment type="caution">
    <text evidence="2">The sequence shown here is derived from an EMBL/GenBank/DDBJ whole genome shotgun (WGS) entry which is preliminary data.</text>
</comment>
<organism evidence="2 3">
    <name type="scientific">Candidatus Solincola sediminis</name>
    <dbReference type="NCBI Taxonomy" id="1797199"/>
    <lineage>
        <taxon>Bacteria</taxon>
        <taxon>Bacillati</taxon>
        <taxon>Actinomycetota</taxon>
        <taxon>Candidatus Geothermincolia</taxon>
        <taxon>Candidatus Geothermincolales</taxon>
        <taxon>Candidatus Geothermincolaceae</taxon>
        <taxon>Candidatus Solincola</taxon>
    </lineage>
</organism>
<gene>
    <name evidence="2" type="ORF">A2Y75_10170</name>
</gene>
<dbReference type="SUPFAM" id="SSF51735">
    <property type="entry name" value="NAD(P)-binding Rossmann-fold domains"/>
    <property type="match status" value="1"/>
</dbReference>
<dbReference type="EMBL" id="MELK01000012">
    <property type="protein sequence ID" value="OFW59683.1"/>
    <property type="molecule type" value="Genomic_DNA"/>
</dbReference>
<dbReference type="InterPro" id="IPR016102">
    <property type="entry name" value="Succinyl-CoA_synth-like"/>
</dbReference>